<evidence type="ECO:0000313" key="2">
    <source>
        <dbReference type="Proteomes" id="UP000192333"/>
    </source>
</evidence>
<keyword evidence="2" id="KW-1185">Reference proteome</keyword>
<sequence>MNNHCRQELAILVLLFTIFIVTDGFSQRKPTGMSKIKGSPPEEFPVFYERFHADSAFQMSRIIFPLQGLRLEGMDELPWTADNWELMRTRIYQVDSTRFKTKVKLKKKYFEQTLWIEGTNFSSKRRFELLGNRWFLVYAYEGSL</sequence>
<organism evidence="1 2">
    <name type="scientific">Aquiflexum balticum DSM 16537</name>
    <dbReference type="NCBI Taxonomy" id="758820"/>
    <lineage>
        <taxon>Bacteria</taxon>
        <taxon>Pseudomonadati</taxon>
        <taxon>Bacteroidota</taxon>
        <taxon>Cytophagia</taxon>
        <taxon>Cytophagales</taxon>
        <taxon>Cyclobacteriaceae</taxon>
        <taxon>Aquiflexum</taxon>
    </lineage>
</organism>
<dbReference type="EMBL" id="LT838813">
    <property type="protein sequence ID" value="SMD42963.1"/>
    <property type="molecule type" value="Genomic_DNA"/>
</dbReference>
<name>A0A1W2H222_9BACT</name>
<gene>
    <name evidence="1" type="ORF">SAMN00777080_1534</name>
</gene>
<reference evidence="2" key="1">
    <citation type="submission" date="2017-04" db="EMBL/GenBank/DDBJ databases">
        <authorList>
            <person name="Varghese N."/>
            <person name="Submissions S."/>
        </authorList>
    </citation>
    <scope>NUCLEOTIDE SEQUENCE [LARGE SCALE GENOMIC DNA]</scope>
    <source>
        <strain evidence="2">DSM 16537</strain>
    </source>
</reference>
<evidence type="ECO:0000313" key="1">
    <source>
        <dbReference type="EMBL" id="SMD42963.1"/>
    </source>
</evidence>
<dbReference type="AlphaFoldDB" id="A0A1W2H222"/>
<dbReference type="Gene3D" id="3.10.450.410">
    <property type="match status" value="1"/>
</dbReference>
<accession>A0A1W2H222</accession>
<proteinExistence type="predicted"/>
<dbReference type="STRING" id="758820.SAMN00777080_1534"/>
<dbReference type="Proteomes" id="UP000192333">
    <property type="component" value="Chromosome I"/>
</dbReference>
<dbReference type="OrthoDB" id="1043604at2"/>
<evidence type="ECO:0008006" key="3">
    <source>
        <dbReference type="Google" id="ProtNLM"/>
    </source>
</evidence>
<dbReference type="RefSeq" id="WP_157370097.1">
    <property type="nucleotide sequence ID" value="NZ_LT838813.1"/>
</dbReference>
<protein>
    <recommendedName>
        <fullName evidence="3">DUF4348 domain-containing protein</fullName>
    </recommendedName>
</protein>